<evidence type="ECO:0000256" key="1">
    <source>
        <dbReference type="SAM" id="MobiDB-lite"/>
    </source>
</evidence>
<feature type="compositionally biased region" description="Polar residues" evidence="1">
    <location>
        <begin position="47"/>
        <end position="74"/>
    </location>
</feature>
<sequence length="196" mass="21406">MSSSPSDQANDQPPAQQQRRSSVSWVLTDFFPGNRSTTATYPGPISAAQQANNRRRMSMSNVTGTSPPRLQTNMDLRRGSMASVSSAASSAVDENAVEDEESPGSANQPFARRLSFGARALRDIRIPTGRVAANAAASPTVSRGFWQDSSKLNSQRDEPVQQRRQSIAALPQPVNHIPQTVDPMQERILKGDFYFD</sequence>
<dbReference type="EMBL" id="JBBBZM010000122">
    <property type="protein sequence ID" value="KAL0633526.1"/>
    <property type="molecule type" value="Genomic_DNA"/>
</dbReference>
<feature type="compositionally biased region" description="Polar residues" evidence="1">
    <location>
        <begin position="137"/>
        <end position="153"/>
    </location>
</feature>
<comment type="caution">
    <text evidence="2">The sequence shown here is derived from an EMBL/GenBank/DDBJ whole genome shotgun (WGS) entry which is preliminary data.</text>
</comment>
<organism evidence="2 3">
    <name type="scientific">Discina gigas</name>
    <dbReference type="NCBI Taxonomy" id="1032678"/>
    <lineage>
        <taxon>Eukaryota</taxon>
        <taxon>Fungi</taxon>
        <taxon>Dikarya</taxon>
        <taxon>Ascomycota</taxon>
        <taxon>Pezizomycotina</taxon>
        <taxon>Pezizomycetes</taxon>
        <taxon>Pezizales</taxon>
        <taxon>Discinaceae</taxon>
        <taxon>Discina</taxon>
    </lineage>
</organism>
<feature type="compositionally biased region" description="Low complexity" evidence="1">
    <location>
        <begin position="7"/>
        <end position="20"/>
    </location>
</feature>
<name>A0ABR3GCH4_9PEZI</name>
<keyword evidence="3" id="KW-1185">Reference proteome</keyword>
<evidence type="ECO:0000313" key="2">
    <source>
        <dbReference type="EMBL" id="KAL0633526.1"/>
    </source>
</evidence>
<dbReference type="Proteomes" id="UP001447188">
    <property type="component" value="Unassembled WGS sequence"/>
</dbReference>
<proteinExistence type="predicted"/>
<protein>
    <submittedName>
        <fullName evidence="2">Uncharacterized protein</fullName>
    </submittedName>
</protein>
<gene>
    <name evidence="2" type="ORF">Q9L58_007558</name>
</gene>
<reference evidence="2 3" key="1">
    <citation type="submission" date="2024-02" db="EMBL/GenBank/DDBJ databases">
        <title>Discinaceae phylogenomics.</title>
        <authorList>
            <person name="Dirks A.C."/>
            <person name="James T.Y."/>
        </authorList>
    </citation>
    <scope>NUCLEOTIDE SEQUENCE [LARGE SCALE GENOMIC DNA]</scope>
    <source>
        <strain evidence="2 3">ACD0624</strain>
    </source>
</reference>
<evidence type="ECO:0000313" key="3">
    <source>
        <dbReference type="Proteomes" id="UP001447188"/>
    </source>
</evidence>
<feature type="region of interest" description="Disordered" evidence="1">
    <location>
        <begin position="134"/>
        <end position="164"/>
    </location>
</feature>
<feature type="compositionally biased region" description="Low complexity" evidence="1">
    <location>
        <begin position="82"/>
        <end position="92"/>
    </location>
</feature>
<accession>A0ABR3GCH4</accession>
<feature type="region of interest" description="Disordered" evidence="1">
    <location>
        <begin position="1"/>
        <end position="110"/>
    </location>
</feature>